<keyword evidence="2" id="KW-0418">Kinase</keyword>
<reference evidence="2" key="1">
    <citation type="submission" date="2022-08" db="EMBL/GenBank/DDBJ databases">
        <authorList>
            <person name="Dzunkova M."/>
            <person name="La Clair J."/>
            <person name="Tyml T."/>
            <person name="Doud D."/>
            <person name="Schulz F."/>
            <person name="Piquer S."/>
            <person name="Porcel Sanchis D."/>
            <person name="Osborn A."/>
            <person name="Robinson D."/>
            <person name="Louie K.B."/>
            <person name="Bowen B.P."/>
            <person name="Bowers R."/>
            <person name="Lee J."/>
            <person name="Arnau Llombart V."/>
            <person name="Diaz Villanueva W."/>
            <person name="Gosliner T."/>
            <person name="Northen T."/>
            <person name="Cheng J.-F."/>
            <person name="Burkart M.D."/>
            <person name="Woyke T."/>
        </authorList>
    </citation>
    <scope>NUCLEOTIDE SEQUENCE</scope>
    <source>
        <strain evidence="2">Df01</strain>
    </source>
</reference>
<dbReference type="Gene3D" id="3.40.1190.20">
    <property type="match status" value="1"/>
</dbReference>
<gene>
    <name evidence="2" type="ORF">NQX30_01255</name>
</gene>
<evidence type="ECO:0000259" key="1">
    <source>
        <dbReference type="Pfam" id="PF08543"/>
    </source>
</evidence>
<evidence type="ECO:0000313" key="3">
    <source>
        <dbReference type="Proteomes" id="UP001168167"/>
    </source>
</evidence>
<proteinExistence type="predicted"/>
<dbReference type="PANTHER" id="PTHR20858:SF17">
    <property type="entry name" value="HYDROXYMETHYLPYRIMIDINE_PHOSPHOMETHYLPYRIMIDINE KINASE THI20-RELATED"/>
    <property type="match status" value="1"/>
</dbReference>
<dbReference type="Pfam" id="PF08543">
    <property type="entry name" value="Phos_pyr_kin"/>
    <property type="match status" value="1"/>
</dbReference>
<sequence>MSARPLVAVFAGVDGTGGAGLIADTRAIACGGGQALTITTAVTAQNLNGVKACWPLPTARVRTQFSTLCATSVDAIKIGVCGNAASVIIESIRHWRAPTVWDPVLSPTAGTAFISPTQRVQLVRRLLPHTCVITPNRQELTELSERRQVIDGVAVLLDAGARHVLITDCKKGATVHHALYGNNRQLLWETATKRRPGNYHGSGCFFSSLLATRLAFDDTPAQAADTAHQRTLEAIDNAFSVPTLGKQKLLSLAP</sequence>
<accession>A0ABT7QJY3</accession>
<name>A0ABT7QJY3_9GAMM</name>
<dbReference type="PANTHER" id="PTHR20858">
    <property type="entry name" value="PHOSPHOMETHYLPYRIMIDINE KINASE"/>
    <property type="match status" value="1"/>
</dbReference>
<dbReference type="InterPro" id="IPR013749">
    <property type="entry name" value="PM/HMP-P_kinase-1"/>
</dbReference>
<organism evidence="2 3">
    <name type="scientific">Candidatus Doriopsillibacter californiensis</name>
    <dbReference type="NCBI Taxonomy" id="2970740"/>
    <lineage>
        <taxon>Bacteria</taxon>
        <taxon>Pseudomonadati</taxon>
        <taxon>Pseudomonadota</taxon>
        <taxon>Gammaproteobacteria</taxon>
        <taxon>Candidatus Tethybacterales</taxon>
        <taxon>Candidatus Persebacteraceae</taxon>
        <taxon>Candidatus Doriopsillibacter</taxon>
    </lineage>
</organism>
<keyword evidence="3" id="KW-1185">Reference proteome</keyword>
<dbReference type="EMBL" id="JANQAO010000001">
    <property type="protein sequence ID" value="MDM5147014.1"/>
    <property type="molecule type" value="Genomic_DNA"/>
</dbReference>
<keyword evidence="2" id="KW-0808">Transferase</keyword>
<comment type="caution">
    <text evidence="2">The sequence shown here is derived from an EMBL/GenBank/DDBJ whole genome shotgun (WGS) entry which is preliminary data.</text>
</comment>
<dbReference type="GO" id="GO:0016301">
    <property type="term" value="F:kinase activity"/>
    <property type="evidence" value="ECO:0007669"/>
    <property type="project" value="UniProtKB-KW"/>
</dbReference>
<dbReference type="InterPro" id="IPR029056">
    <property type="entry name" value="Ribokinase-like"/>
</dbReference>
<feature type="domain" description="Pyridoxamine kinase/Phosphomethylpyrimidine kinase" evidence="1">
    <location>
        <begin position="14"/>
        <end position="241"/>
    </location>
</feature>
<reference evidence="2" key="2">
    <citation type="journal article" date="2023" name="Microbiome">
        <title>Synthase-selected sorting approach identifies a beta-lactone synthase in a nudibranch symbiotic bacterium.</title>
        <authorList>
            <person name="Dzunkova M."/>
            <person name="La Clair J.J."/>
            <person name="Tyml T."/>
            <person name="Doud D."/>
            <person name="Schulz F."/>
            <person name="Piquer-Esteban S."/>
            <person name="Porcel Sanchis D."/>
            <person name="Osborn A."/>
            <person name="Robinson D."/>
            <person name="Louie K.B."/>
            <person name="Bowen B.P."/>
            <person name="Bowers R.M."/>
            <person name="Lee J."/>
            <person name="Arnau V."/>
            <person name="Diaz-Villanueva W."/>
            <person name="Stepanauskas R."/>
            <person name="Gosliner T."/>
            <person name="Date S.V."/>
            <person name="Northen T.R."/>
            <person name="Cheng J.F."/>
            <person name="Burkart M.D."/>
            <person name="Woyke T."/>
        </authorList>
    </citation>
    <scope>NUCLEOTIDE SEQUENCE</scope>
    <source>
        <strain evidence="2">Df01</strain>
    </source>
</reference>
<dbReference type="Proteomes" id="UP001168167">
    <property type="component" value="Unassembled WGS sequence"/>
</dbReference>
<evidence type="ECO:0000313" key="2">
    <source>
        <dbReference type="EMBL" id="MDM5147014.1"/>
    </source>
</evidence>
<dbReference type="SUPFAM" id="SSF53613">
    <property type="entry name" value="Ribokinase-like"/>
    <property type="match status" value="1"/>
</dbReference>
<protein>
    <submittedName>
        <fullName evidence="2">PfkB family carbohydrate kinase</fullName>
    </submittedName>
</protein>